<gene>
    <name evidence="1" type="ORF">SAMN04488069_10470</name>
</gene>
<evidence type="ECO:0000313" key="2">
    <source>
        <dbReference type="Proteomes" id="UP000199249"/>
    </source>
</evidence>
<proteinExistence type="predicted"/>
<dbReference type="GO" id="GO:0006788">
    <property type="term" value="P:heme oxidation"/>
    <property type="evidence" value="ECO:0007669"/>
    <property type="project" value="InterPro"/>
</dbReference>
<name>A0A1H3FHJ3_9BACT</name>
<dbReference type="Proteomes" id="UP000199249">
    <property type="component" value="Unassembled WGS sequence"/>
</dbReference>
<evidence type="ECO:0000313" key="1">
    <source>
        <dbReference type="EMBL" id="SDX90217.1"/>
    </source>
</evidence>
<dbReference type="AlphaFoldDB" id="A0A1H3FHJ3"/>
<dbReference type="RefSeq" id="WP_092738771.1">
    <property type="nucleotide sequence ID" value="NZ_FNOV01000004.1"/>
</dbReference>
<accession>A0A1H3FHJ3</accession>
<dbReference type="EMBL" id="FNOV01000004">
    <property type="protein sequence ID" value="SDX90217.1"/>
    <property type="molecule type" value="Genomic_DNA"/>
</dbReference>
<dbReference type="InterPro" id="IPR016053">
    <property type="entry name" value="Haem_Oase-like"/>
</dbReference>
<dbReference type="Pfam" id="PF01126">
    <property type="entry name" value="Heme_oxygenase"/>
    <property type="match status" value="1"/>
</dbReference>
<keyword evidence="2" id="KW-1185">Reference proteome</keyword>
<dbReference type="STRING" id="651662.SAMN04488069_10470"/>
<reference evidence="2" key="1">
    <citation type="submission" date="2016-10" db="EMBL/GenBank/DDBJ databases">
        <authorList>
            <person name="Varghese N."/>
            <person name="Submissions S."/>
        </authorList>
    </citation>
    <scope>NUCLEOTIDE SEQUENCE [LARGE SCALE GENOMIC DNA]</scope>
    <source>
        <strain evidence="2">CGMCC 1.8975</strain>
    </source>
</reference>
<sequence>MSLSPDSILARLRQETRPYHDALEAQPFNQALRTGALTAAGTRHFLQKLYGFVVPFEAQLQAHEAEFGAEWELARRYRAQLLRQDLPNADQLPHAPNLPPLDTRARLLGALYVLEGSTLGGQVIARQLAAADITTRTYFAGRGAQTGPLWKSFTALLEAEVAAEPALADDVVASAALTFQRLHAWIELA</sequence>
<dbReference type="GO" id="GO:0004392">
    <property type="term" value="F:heme oxygenase (decyclizing) activity"/>
    <property type="evidence" value="ECO:0007669"/>
    <property type="project" value="InterPro"/>
</dbReference>
<dbReference type="CDD" id="cd19166">
    <property type="entry name" value="HemeO-bac"/>
    <property type="match status" value="1"/>
</dbReference>
<dbReference type="Gene3D" id="1.20.910.10">
    <property type="entry name" value="Heme oxygenase-like"/>
    <property type="match status" value="1"/>
</dbReference>
<protein>
    <submittedName>
        <fullName evidence="1">Heme oxygenase</fullName>
    </submittedName>
</protein>
<organism evidence="1 2">
    <name type="scientific">Hymenobacter psychrophilus</name>
    <dbReference type="NCBI Taxonomy" id="651662"/>
    <lineage>
        <taxon>Bacteria</taxon>
        <taxon>Pseudomonadati</taxon>
        <taxon>Bacteroidota</taxon>
        <taxon>Cytophagia</taxon>
        <taxon>Cytophagales</taxon>
        <taxon>Hymenobacteraceae</taxon>
        <taxon>Hymenobacter</taxon>
    </lineage>
</organism>
<dbReference type="SUPFAM" id="SSF48613">
    <property type="entry name" value="Heme oxygenase-like"/>
    <property type="match status" value="1"/>
</dbReference>
<dbReference type="InterPro" id="IPR016084">
    <property type="entry name" value="Haem_Oase-like_multi-hlx"/>
</dbReference>